<gene>
    <name evidence="1" type="ORF">SAMN04489735_10992</name>
</gene>
<evidence type="ECO:0000313" key="2">
    <source>
        <dbReference type="Proteomes" id="UP000198956"/>
    </source>
</evidence>
<dbReference type="Proteomes" id="UP000198956">
    <property type="component" value="Unassembled WGS sequence"/>
</dbReference>
<dbReference type="GO" id="GO:0006281">
    <property type="term" value="P:DNA repair"/>
    <property type="evidence" value="ECO:0007669"/>
    <property type="project" value="InterPro"/>
</dbReference>
<proteinExistence type="predicted"/>
<dbReference type="GO" id="GO:0004519">
    <property type="term" value="F:endonuclease activity"/>
    <property type="evidence" value="ECO:0007669"/>
    <property type="project" value="UniProtKB-KW"/>
</dbReference>
<evidence type="ECO:0000313" key="1">
    <source>
        <dbReference type="EMBL" id="SDH87016.1"/>
    </source>
</evidence>
<dbReference type="GO" id="GO:0006310">
    <property type="term" value="P:DNA recombination"/>
    <property type="evidence" value="ECO:0007669"/>
    <property type="project" value="InterPro"/>
</dbReference>
<sequence>MIRLVVPGRPVPAVRMTQRSKFVSKQAKRYLEYKNYVGWIAKAERVRRAEGPVEVKAVAYLHGLREPDADNLAKAYLDSLNGIAWIDDRQVRKLTIEKVKVDTAKEQRSEIEIYEVKKA</sequence>
<dbReference type="SUPFAM" id="SSF103084">
    <property type="entry name" value="Holliday junction resolvase RusA"/>
    <property type="match status" value="1"/>
</dbReference>
<dbReference type="EMBL" id="FNDE01000099">
    <property type="protein sequence ID" value="SDH87016.1"/>
    <property type="molecule type" value="Genomic_DNA"/>
</dbReference>
<keyword evidence="1" id="KW-0378">Hydrolase</keyword>
<dbReference type="GO" id="GO:0000287">
    <property type="term" value="F:magnesium ion binding"/>
    <property type="evidence" value="ECO:0007669"/>
    <property type="project" value="InterPro"/>
</dbReference>
<protein>
    <submittedName>
        <fullName evidence="1">Holliday junction resolvase RusA (Prophage-encoded endonuclease)</fullName>
    </submittedName>
</protein>
<dbReference type="InterPro" id="IPR008822">
    <property type="entry name" value="Endonuclease_RusA-like"/>
</dbReference>
<name>A0A1G8FYF9_ANETH</name>
<keyword evidence="1" id="KW-0255">Endonuclease</keyword>
<dbReference type="InterPro" id="IPR036614">
    <property type="entry name" value="RusA-like_sf"/>
</dbReference>
<dbReference type="AlphaFoldDB" id="A0A1G8FYF9"/>
<dbReference type="RefSeq" id="WP_091261653.1">
    <property type="nucleotide sequence ID" value="NZ_FNDE01000099.1"/>
</dbReference>
<reference evidence="1 2" key="1">
    <citation type="submission" date="2016-10" db="EMBL/GenBank/DDBJ databases">
        <authorList>
            <person name="de Groot N.N."/>
        </authorList>
    </citation>
    <scope>NUCLEOTIDE SEQUENCE [LARGE SCALE GENOMIC DNA]</scope>
    <source>
        <strain evidence="1 2">L 420-91</strain>
    </source>
</reference>
<dbReference type="OrthoDB" id="5114842at2"/>
<keyword evidence="1" id="KW-0540">Nuclease</keyword>
<organism evidence="1 2">
    <name type="scientific">Aneurinibacillus thermoaerophilus</name>
    <dbReference type="NCBI Taxonomy" id="143495"/>
    <lineage>
        <taxon>Bacteria</taxon>
        <taxon>Bacillati</taxon>
        <taxon>Bacillota</taxon>
        <taxon>Bacilli</taxon>
        <taxon>Bacillales</taxon>
        <taxon>Paenibacillaceae</taxon>
        <taxon>Aneurinibacillus group</taxon>
        <taxon>Aneurinibacillus</taxon>
    </lineage>
</organism>
<dbReference type="Pfam" id="PF05866">
    <property type="entry name" value="RusA"/>
    <property type="match status" value="1"/>
</dbReference>
<dbReference type="Gene3D" id="3.30.1330.70">
    <property type="entry name" value="Holliday junction resolvase RusA"/>
    <property type="match status" value="1"/>
</dbReference>
<accession>A0A1G8FYF9</accession>